<evidence type="ECO:0000256" key="1">
    <source>
        <dbReference type="SAM" id="SignalP"/>
    </source>
</evidence>
<feature type="signal peptide" evidence="1">
    <location>
        <begin position="1"/>
        <end position="18"/>
    </location>
</feature>
<keyword evidence="1" id="KW-0732">Signal</keyword>
<sequence>MKKFITFITLLAVTLAYSQTLNQLNIKYGVSKFKLESSKSLYLSDLLYKFGDNVQYYSYIKGDIKEILGYDVKDIHLGYYNNKLYYIGFVFEENFHHTDIVYNKLKNLYGPETSYDSNYKSGPLDMKWSYQWHSAKVTLSYEERSDGTITVWMISNILEKMIHESEF</sequence>
<protein>
    <recommendedName>
        <fullName evidence="4">DUF4367 domain-containing protein</fullName>
    </recommendedName>
</protein>
<dbReference type="AlphaFoldDB" id="A0A368MWT6"/>
<feature type="chain" id="PRO_5017068284" description="DUF4367 domain-containing protein" evidence="1">
    <location>
        <begin position="19"/>
        <end position="167"/>
    </location>
</feature>
<comment type="caution">
    <text evidence="2">The sequence shown here is derived from an EMBL/GenBank/DDBJ whole genome shotgun (WGS) entry which is preliminary data.</text>
</comment>
<dbReference type="EMBL" id="QPIE01000007">
    <property type="protein sequence ID" value="RCU42313.1"/>
    <property type="molecule type" value="Genomic_DNA"/>
</dbReference>
<evidence type="ECO:0000313" key="3">
    <source>
        <dbReference type="Proteomes" id="UP000252172"/>
    </source>
</evidence>
<gene>
    <name evidence="2" type="ORF">DQ356_10320</name>
</gene>
<dbReference type="RefSeq" id="WP_114304414.1">
    <property type="nucleotide sequence ID" value="NZ_QPIE01000007.1"/>
</dbReference>
<reference evidence="2 3" key="1">
    <citation type="submission" date="2018-07" db="EMBL/GenBank/DDBJ databases">
        <title>Chryseobacterium lacus sp. nov., isolated from lake water.</title>
        <authorList>
            <person name="Li C.-M."/>
        </authorList>
    </citation>
    <scope>NUCLEOTIDE SEQUENCE [LARGE SCALE GENOMIC DNA]</scope>
    <source>
        <strain evidence="2 3">YLOS41</strain>
    </source>
</reference>
<evidence type="ECO:0008006" key="4">
    <source>
        <dbReference type="Google" id="ProtNLM"/>
    </source>
</evidence>
<accession>A0A368MWT6</accession>
<evidence type="ECO:0000313" key="2">
    <source>
        <dbReference type="EMBL" id="RCU42313.1"/>
    </source>
</evidence>
<keyword evidence="3" id="KW-1185">Reference proteome</keyword>
<proteinExistence type="predicted"/>
<organism evidence="2 3">
    <name type="scientific">Chryseobacterium lacus</name>
    <dbReference type="NCBI Taxonomy" id="2058346"/>
    <lineage>
        <taxon>Bacteria</taxon>
        <taxon>Pseudomonadati</taxon>
        <taxon>Bacteroidota</taxon>
        <taxon>Flavobacteriia</taxon>
        <taxon>Flavobacteriales</taxon>
        <taxon>Weeksellaceae</taxon>
        <taxon>Chryseobacterium group</taxon>
        <taxon>Chryseobacterium</taxon>
    </lineage>
</organism>
<dbReference type="Proteomes" id="UP000252172">
    <property type="component" value="Unassembled WGS sequence"/>
</dbReference>
<name>A0A368MWT6_9FLAO</name>